<dbReference type="GO" id="GO:0005230">
    <property type="term" value="F:extracellular ligand-gated monoatomic ion channel activity"/>
    <property type="evidence" value="ECO:0007669"/>
    <property type="project" value="InterPro"/>
</dbReference>
<dbReference type="SUPFAM" id="SSF63712">
    <property type="entry name" value="Nicotinic receptor ligand binding domain-like"/>
    <property type="match status" value="1"/>
</dbReference>
<name>A0A310SFE6_9HYME</name>
<proteinExistence type="predicted"/>
<reference evidence="2 3" key="1">
    <citation type="submission" date="2015-07" db="EMBL/GenBank/DDBJ databases">
        <title>The genome of Eufriesea mexicana.</title>
        <authorList>
            <person name="Pan H."/>
            <person name="Kapheim K."/>
        </authorList>
    </citation>
    <scope>NUCLEOTIDE SEQUENCE [LARGE SCALE GENOMIC DNA]</scope>
    <source>
        <strain evidence="2">0111107269</strain>
        <tissue evidence="2">Whole body</tissue>
    </source>
</reference>
<dbReference type="OrthoDB" id="5975154at2759"/>
<dbReference type="EMBL" id="KQ761919">
    <property type="protein sequence ID" value="OAD56431.1"/>
    <property type="molecule type" value="Genomic_DNA"/>
</dbReference>
<protein>
    <submittedName>
        <fullName evidence="2">Neuronal acetylcholine receptor subunit alpha-7</fullName>
    </submittedName>
</protein>
<evidence type="ECO:0000259" key="1">
    <source>
        <dbReference type="Pfam" id="PF02931"/>
    </source>
</evidence>
<organism evidence="2 3">
    <name type="scientific">Eufriesea mexicana</name>
    <dbReference type="NCBI Taxonomy" id="516756"/>
    <lineage>
        <taxon>Eukaryota</taxon>
        <taxon>Metazoa</taxon>
        <taxon>Ecdysozoa</taxon>
        <taxon>Arthropoda</taxon>
        <taxon>Hexapoda</taxon>
        <taxon>Insecta</taxon>
        <taxon>Pterygota</taxon>
        <taxon>Neoptera</taxon>
        <taxon>Endopterygota</taxon>
        <taxon>Hymenoptera</taxon>
        <taxon>Apocrita</taxon>
        <taxon>Aculeata</taxon>
        <taxon>Apoidea</taxon>
        <taxon>Anthophila</taxon>
        <taxon>Apidae</taxon>
        <taxon>Eufriesea</taxon>
    </lineage>
</organism>
<dbReference type="GO" id="GO:0016020">
    <property type="term" value="C:membrane"/>
    <property type="evidence" value="ECO:0007669"/>
    <property type="project" value="InterPro"/>
</dbReference>
<dbReference type="Proteomes" id="UP000250275">
    <property type="component" value="Unassembled WGS sequence"/>
</dbReference>
<dbReference type="AlphaFoldDB" id="A0A310SFE6"/>
<keyword evidence="2" id="KW-0675">Receptor</keyword>
<gene>
    <name evidence="2" type="ORF">WN48_03398</name>
</gene>
<evidence type="ECO:0000313" key="2">
    <source>
        <dbReference type="EMBL" id="OAD56431.1"/>
    </source>
</evidence>
<dbReference type="Gene3D" id="2.70.170.10">
    <property type="entry name" value="Neurotransmitter-gated ion-channel ligand-binding domain"/>
    <property type="match status" value="1"/>
</dbReference>
<evidence type="ECO:0000313" key="3">
    <source>
        <dbReference type="Proteomes" id="UP000250275"/>
    </source>
</evidence>
<accession>A0A310SFE6</accession>
<keyword evidence="3" id="KW-1185">Reference proteome</keyword>
<dbReference type="Pfam" id="PF02931">
    <property type="entry name" value="Neur_chan_LBD"/>
    <property type="match status" value="1"/>
</dbReference>
<sequence>MPTGAGYGPAGIAGYFFEYADPPTRGQPSCFYGPNVIRLDGFEKYTENRGMLQSLCGPHEKRLLNELLSSYNTLERPVANESEPLQVRFGITLQQIIDVRLQIQIPQAIDHVTFSSNISLNSRIDSNPSQLKRSGILGSSNLIRV</sequence>
<dbReference type="InterPro" id="IPR036734">
    <property type="entry name" value="Neur_chan_lig-bd_sf"/>
</dbReference>
<dbReference type="InterPro" id="IPR006202">
    <property type="entry name" value="Neur_chan_lig-bd"/>
</dbReference>
<feature type="domain" description="Neurotransmitter-gated ion-channel ligand-binding" evidence="1">
    <location>
        <begin position="60"/>
        <end position="102"/>
    </location>
</feature>